<dbReference type="InterPro" id="IPR050410">
    <property type="entry name" value="CCR4/nocturin_mRNA_transcr"/>
</dbReference>
<dbReference type="Gene3D" id="3.60.10.10">
    <property type="entry name" value="Endonuclease/exonuclease/phosphatase"/>
    <property type="match status" value="1"/>
</dbReference>
<organism evidence="4 5">
    <name type="scientific">Effrenium voratum</name>
    <dbReference type="NCBI Taxonomy" id="2562239"/>
    <lineage>
        <taxon>Eukaryota</taxon>
        <taxon>Sar</taxon>
        <taxon>Alveolata</taxon>
        <taxon>Dinophyceae</taxon>
        <taxon>Suessiales</taxon>
        <taxon>Symbiodiniaceae</taxon>
        <taxon>Effrenium</taxon>
    </lineage>
</organism>
<evidence type="ECO:0000313" key="4">
    <source>
        <dbReference type="EMBL" id="CAJ1398899.1"/>
    </source>
</evidence>
<dbReference type="Pfam" id="PF03372">
    <property type="entry name" value="Exo_endo_phos"/>
    <property type="match status" value="1"/>
</dbReference>
<dbReference type="EMBL" id="CAUJNA010003315">
    <property type="protein sequence ID" value="CAJ1398899.1"/>
    <property type="molecule type" value="Genomic_DNA"/>
</dbReference>
<feature type="domain" description="Endonuclease/exonuclease/phosphatase" evidence="3">
    <location>
        <begin position="25"/>
        <end position="273"/>
    </location>
</feature>
<dbReference type="PANTHER" id="PTHR12121">
    <property type="entry name" value="CARBON CATABOLITE REPRESSOR PROTEIN 4"/>
    <property type="match status" value="1"/>
</dbReference>
<proteinExistence type="inferred from homology"/>
<gene>
    <name evidence="4" type="ORF">EVOR1521_LOCUS22547</name>
</gene>
<comment type="similarity">
    <text evidence="1">Belongs to the CCR4/nocturin family.</text>
</comment>
<sequence>MASLCRRWISAQSPAPAGRRLRVLHWNILADCLAKSSSLLSLTRGFRCEEQVLRWEVRRQKVLEELLRYEPDVMGLCEVDHFEDFFEPELKAKGYQGTFKRKRSPAKDGVCAFWRSRKLEEGVRRGVFLEYGRHRTKAAQVAVLQRLWPTDRQQGKGLVVCATHLRASADEGFRMQQASEVVSALADFARGDEQIILADVNSHAKSAKGMDLNVHDYFRSCGFRCAYRSISDEIPSFTTWAGWASGDFKATCDHIFVSQGIHVSQVLDVPDSEALEHNFPETGMLNLFRMESGVL</sequence>
<dbReference type="AlphaFoldDB" id="A0AA36NAM7"/>
<keyword evidence="5" id="KW-1185">Reference proteome</keyword>
<evidence type="ECO:0000259" key="3">
    <source>
        <dbReference type="Pfam" id="PF03372"/>
    </source>
</evidence>
<dbReference type="GO" id="GO:0000175">
    <property type="term" value="F:3'-5'-RNA exonuclease activity"/>
    <property type="evidence" value="ECO:0007669"/>
    <property type="project" value="TreeGrafter"/>
</dbReference>
<dbReference type="GO" id="GO:0006139">
    <property type="term" value="P:nucleobase-containing compound metabolic process"/>
    <property type="evidence" value="ECO:0007669"/>
    <property type="project" value="UniProtKB-ARBA"/>
</dbReference>
<reference evidence="4" key="1">
    <citation type="submission" date="2023-08" db="EMBL/GenBank/DDBJ databases">
        <authorList>
            <person name="Chen Y."/>
            <person name="Shah S."/>
            <person name="Dougan E. K."/>
            <person name="Thang M."/>
            <person name="Chan C."/>
        </authorList>
    </citation>
    <scope>NUCLEOTIDE SEQUENCE</scope>
</reference>
<name>A0AA36NAM7_9DINO</name>
<accession>A0AA36NAM7</accession>
<dbReference type="InterPro" id="IPR036691">
    <property type="entry name" value="Endo/exonu/phosph_ase_sf"/>
</dbReference>
<dbReference type="InterPro" id="IPR005135">
    <property type="entry name" value="Endo/exonuclease/phosphatase"/>
</dbReference>
<evidence type="ECO:0000313" key="5">
    <source>
        <dbReference type="Proteomes" id="UP001178507"/>
    </source>
</evidence>
<evidence type="ECO:0000256" key="2">
    <source>
        <dbReference type="ARBA" id="ARBA00022801"/>
    </source>
</evidence>
<dbReference type="PANTHER" id="PTHR12121:SF45">
    <property type="entry name" value="NOCTURNIN"/>
    <property type="match status" value="1"/>
</dbReference>
<dbReference type="Proteomes" id="UP001178507">
    <property type="component" value="Unassembled WGS sequence"/>
</dbReference>
<keyword evidence="2" id="KW-0378">Hydrolase</keyword>
<dbReference type="SUPFAM" id="SSF56219">
    <property type="entry name" value="DNase I-like"/>
    <property type="match status" value="1"/>
</dbReference>
<comment type="caution">
    <text evidence="4">The sequence shown here is derived from an EMBL/GenBank/DDBJ whole genome shotgun (WGS) entry which is preliminary data.</text>
</comment>
<protein>
    <recommendedName>
        <fullName evidence="3">Endonuclease/exonuclease/phosphatase domain-containing protein</fullName>
    </recommendedName>
</protein>
<evidence type="ECO:0000256" key="1">
    <source>
        <dbReference type="ARBA" id="ARBA00010774"/>
    </source>
</evidence>